<feature type="transmembrane region" description="Helical" evidence="2">
    <location>
        <begin position="121"/>
        <end position="146"/>
    </location>
</feature>
<protein>
    <submittedName>
        <fullName evidence="3">MatE protein</fullName>
    </submittedName>
</protein>
<gene>
    <name evidence="3" type="ORF">SAMN05216203_0395</name>
</gene>
<dbReference type="InterPro" id="IPR002528">
    <property type="entry name" value="MATE_fam"/>
</dbReference>
<keyword evidence="4" id="KW-1185">Reference proteome</keyword>
<accession>A0A1I6GQZ7</accession>
<feature type="transmembrane region" description="Helical" evidence="2">
    <location>
        <begin position="42"/>
        <end position="64"/>
    </location>
</feature>
<dbReference type="EMBL" id="FOYW01000001">
    <property type="protein sequence ID" value="SFR44675.1"/>
    <property type="molecule type" value="Genomic_DNA"/>
</dbReference>
<dbReference type="GO" id="GO:0015297">
    <property type="term" value="F:antiporter activity"/>
    <property type="evidence" value="ECO:0007669"/>
    <property type="project" value="InterPro"/>
</dbReference>
<keyword evidence="2" id="KW-0812">Transmembrane</keyword>
<keyword evidence="2" id="KW-1133">Transmembrane helix</keyword>
<dbReference type="Proteomes" id="UP000198644">
    <property type="component" value="Unassembled WGS sequence"/>
</dbReference>
<proteinExistence type="predicted"/>
<keyword evidence="2" id="KW-0472">Membrane</keyword>
<dbReference type="Pfam" id="PF01554">
    <property type="entry name" value="MatE"/>
    <property type="match status" value="2"/>
</dbReference>
<reference evidence="4" key="1">
    <citation type="submission" date="2016-10" db="EMBL/GenBank/DDBJ databases">
        <authorList>
            <person name="Varghese N."/>
            <person name="Submissions S."/>
        </authorList>
    </citation>
    <scope>NUCLEOTIDE SEQUENCE [LARGE SCALE GENOMIC DNA]</scope>
    <source>
        <strain evidence="4">CGMCC 1.9167</strain>
    </source>
</reference>
<dbReference type="STRING" id="650891.SAMN05216203_0395"/>
<name>A0A1I6GQZ7_9GAMM</name>
<feature type="transmembrane region" description="Helical" evidence="2">
    <location>
        <begin position="158"/>
        <end position="178"/>
    </location>
</feature>
<feature type="transmembrane region" description="Helical" evidence="2">
    <location>
        <begin position="85"/>
        <end position="106"/>
    </location>
</feature>
<dbReference type="PANTHER" id="PTHR43298">
    <property type="entry name" value="MULTIDRUG RESISTANCE PROTEIN NORM-RELATED"/>
    <property type="match status" value="1"/>
</dbReference>
<sequence length="217" mass="22683">MLTRPALPLILVMATANAIAFFVQGTVSMTEVWFIGHLGTEALTAIALMFPALMQMLANGALGGPLSSSVARALGRGRKDQAEALIWHGVVIALAAGGLFWLIWWLGGTALLHQLDWTGRALAAALTGSIGLMLAFAPGLWVGLFTDDPATYIAGAQFLHIAGPLFLFQGLGLALYFGSQGAGVIHWPIAAALVRFVVAIGGALIAVYWFSAGLDVV</sequence>
<evidence type="ECO:0000256" key="2">
    <source>
        <dbReference type="SAM" id="Phobius"/>
    </source>
</evidence>
<dbReference type="OrthoDB" id="9806302at2"/>
<dbReference type="GO" id="GO:0005886">
    <property type="term" value="C:plasma membrane"/>
    <property type="evidence" value="ECO:0007669"/>
    <property type="project" value="TreeGrafter"/>
</dbReference>
<dbReference type="GO" id="GO:0042910">
    <property type="term" value="F:xenobiotic transmembrane transporter activity"/>
    <property type="evidence" value="ECO:0007669"/>
    <property type="project" value="InterPro"/>
</dbReference>
<organism evidence="3 4">
    <name type="scientific">Marinobacter daqiaonensis</name>
    <dbReference type="NCBI Taxonomy" id="650891"/>
    <lineage>
        <taxon>Bacteria</taxon>
        <taxon>Pseudomonadati</taxon>
        <taxon>Pseudomonadota</taxon>
        <taxon>Gammaproteobacteria</taxon>
        <taxon>Pseudomonadales</taxon>
        <taxon>Marinobacteraceae</taxon>
        <taxon>Marinobacter</taxon>
    </lineage>
</organism>
<evidence type="ECO:0000313" key="4">
    <source>
        <dbReference type="Proteomes" id="UP000198644"/>
    </source>
</evidence>
<evidence type="ECO:0000256" key="1">
    <source>
        <dbReference type="ARBA" id="ARBA00022448"/>
    </source>
</evidence>
<dbReference type="InterPro" id="IPR050222">
    <property type="entry name" value="MATE_MdtK"/>
</dbReference>
<dbReference type="AlphaFoldDB" id="A0A1I6GQZ7"/>
<evidence type="ECO:0000313" key="3">
    <source>
        <dbReference type="EMBL" id="SFR44675.1"/>
    </source>
</evidence>
<keyword evidence="1" id="KW-0813">Transport</keyword>
<dbReference type="RefSeq" id="WP_092008619.1">
    <property type="nucleotide sequence ID" value="NZ_FOYW01000001.1"/>
</dbReference>
<feature type="transmembrane region" description="Helical" evidence="2">
    <location>
        <begin position="184"/>
        <end position="210"/>
    </location>
</feature>
<dbReference type="PANTHER" id="PTHR43298:SF2">
    <property type="entry name" value="FMN_FAD EXPORTER YEEO-RELATED"/>
    <property type="match status" value="1"/>
</dbReference>